<protein>
    <recommendedName>
        <fullName evidence="3">Nucleoprotein</fullName>
    </recommendedName>
</protein>
<sequence length="295" mass="32659">MDDKCFESFDSFWNAFTSIDSITTLNETLGPLSVTKFDSNGFDAKALIDGIIRNAAAAKRSKAQFCEDLVYMIVIGLTNGNIRATEGRIKELSARYKIRIRAANANSRIDGRGLTFARTISLFPNLASMLLHKSPGITRKVNQSSLNVQELPSAMQHFAFASLIPKCVHKTISTVFMFATIAYMIDFSKTITPSLVTKTAKELYQVQDKYFNIAYAKSRYAETAKIGYLMSYGLHLPENFTKVINVASRLQFEVFGSVMDAEGIKKEVMKNNVLHLADEAAQNATAATGIVPISF</sequence>
<reference evidence="1" key="1">
    <citation type="submission" date="2022-07" db="EMBL/GenBank/DDBJ databases">
        <authorList>
            <person name="Macas J."/>
            <person name="Novak P."/>
            <person name="Neumann P."/>
        </authorList>
    </citation>
    <scope>NUCLEOTIDE SEQUENCE</scope>
</reference>
<comment type="caution">
    <text evidence="1">The sequence shown here is derived from an EMBL/GenBank/DDBJ whole genome shotgun (WGS) entry which is preliminary data.</text>
</comment>
<dbReference type="InterPro" id="IPR009522">
    <property type="entry name" value="Capsid_Phlebovir/Tenuivir"/>
</dbReference>
<dbReference type="AlphaFoldDB" id="A0AAV0FPZ3"/>
<proteinExistence type="predicted"/>
<dbReference type="Pfam" id="PF05733">
    <property type="entry name" value="Tenui_N"/>
    <property type="match status" value="1"/>
</dbReference>
<evidence type="ECO:0008006" key="3">
    <source>
        <dbReference type="Google" id="ProtNLM"/>
    </source>
</evidence>
<dbReference type="Proteomes" id="UP001152523">
    <property type="component" value="Unassembled WGS sequence"/>
</dbReference>
<gene>
    <name evidence="1" type="ORF">CEPIT_LOCUS36063</name>
</gene>
<dbReference type="EMBL" id="CAMAPF010001001">
    <property type="protein sequence ID" value="CAH9137495.1"/>
    <property type="molecule type" value="Genomic_DNA"/>
</dbReference>
<dbReference type="GO" id="GO:0003723">
    <property type="term" value="F:RNA binding"/>
    <property type="evidence" value="ECO:0007669"/>
    <property type="project" value="InterPro"/>
</dbReference>
<accession>A0AAV0FPZ3</accession>
<organism evidence="1 2">
    <name type="scientific">Cuscuta epithymum</name>
    <dbReference type="NCBI Taxonomy" id="186058"/>
    <lineage>
        <taxon>Eukaryota</taxon>
        <taxon>Viridiplantae</taxon>
        <taxon>Streptophyta</taxon>
        <taxon>Embryophyta</taxon>
        <taxon>Tracheophyta</taxon>
        <taxon>Spermatophyta</taxon>
        <taxon>Magnoliopsida</taxon>
        <taxon>eudicotyledons</taxon>
        <taxon>Gunneridae</taxon>
        <taxon>Pentapetalae</taxon>
        <taxon>asterids</taxon>
        <taxon>lamiids</taxon>
        <taxon>Solanales</taxon>
        <taxon>Convolvulaceae</taxon>
        <taxon>Cuscuteae</taxon>
        <taxon>Cuscuta</taxon>
        <taxon>Cuscuta subgen. Cuscuta</taxon>
    </lineage>
</organism>
<name>A0AAV0FPZ3_9ASTE</name>
<keyword evidence="2" id="KW-1185">Reference proteome</keyword>
<evidence type="ECO:0000313" key="2">
    <source>
        <dbReference type="Proteomes" id="UP001152523"/>
    </source>
</evidence>
<evidence type="ECO:0000313" key="1">
    <source>
        <dbReference type="EMBL" id="CAH9137495.1"/>
    </source>
</evidence>